<keyword evidence="2" id="KW-1185">Reference proteome</keyword>
<reference evidence="1 2" key="1">
    <citation type="submission" date="2020-03" db="EMBL/GenBank/DDBJ databases">
        <title>Roseomonas selenitidurans sp. nov. isolated from urban soil.</title>
        <authorList>
            <person name="Liu H."/>
        </authorList>
    </citation>
    <scope>NUCLEOTIDE SEQUENCE [LARGE SCALE GENOMIC DNA]</scope>
    <source>
        <strain evidence="1 2">BU-1</strain>
    </source>
</reference>
<evidence type="ECO:0000313" key="1">
    <source>
        <dbReference type="EMBL" id="NKC33648.1"/>
    </source>
</evidence>
<dbReference type="EMBL" id="JAAVNE010000050">
    <property type="protein sequence ID" value="NKC33648.1"/>
    <property type="molecule type" value="Genomic_DNA"/>
</dbReference>
<gene>
    <name evidence="1" type="ORF">HEQ75_22490</name>
</gene>
<organism evidence="1 2">
    <name type="scientific">Falsiroseomonas selenitidurans</name>
    <dbReference type="NCBI Taxonomy" id="2716335"/>
    <lineage>
        <taxon>Bacteria</taxon>
        <taxon>Pseudomonadati</taxon>
        <taxon>Pseudomonadota</taxon>
        <taxon>Alphaproteobacteria</taxon>
        <taxon>Acetobacterales</taxon>
        <taxon>Roseomonadaceae</taxon>
        <taxon>Falsiroseomonas</taxon>
    </lineage>
</organism>
<evidence type="ECO:0000313" key="2">
    <source>
        <dbReference type="Proteomes" id="UP000787635"/>
    </source>
</evidence>
<dbReference type="SUPFAM" id="SSF143744">
    <property type="entry name" value="GlcG-like"/>
    <property type="match status" value="1"/>
</dbReference>
<dbReference type="InterPro" id="IPR005624">
    <property type="entry name" value="PduO/GlcC-like"/>
</dbReference>
<name>A0ABX1E9L5_9PROT</name>
<dbReference type="InterPro" id="IPR038084">
    <property type="entry name" value="PduO/GlcC-like_sf"/>
</dbReference>
<dbReference type="InterPro" id="IPR052517">
    <property type="entry name" value="GlcG_carb_metab_protein"/>
</dbReference>
<dbReference type="PANTHER" id="PTHR34309">
    <property type="entry name" value="SLR1406 PROTEIN"/>
    <property type="match status" value="1"/>
</dbReference>
<dbReference type="PANTHER" id="PTHR34309:SF10">
    <property type="entry name" value="SLR1406 PROTEIN"/>
    <property type="match status" value="1"/>
</dbReference>
<dbReference type="Proteomes" id="UP000787635">
    <property type="component" value="Unassembled WGS sequence"/>
</dbReference>
<accession>A0ABX1E9L5</accession>
<protein>
    <submittedName>
        <fullName evidence="1">Heme-binding protein</fullName>
    </submittedName>
</protein>
<dbReference type="Pfam" id="PF03928">
    <property type="entry name" value="HbpS-like"/>
    <property type="match status" value="1"/>
</dbReference>
<proteinExistence type="predicted"/>
<sequence length="165" mass="16703">MSGHGYYVKALAVDLTLAVAEHIADATLAAGRHAGLLPLTVVVLDAGGHVVVQKREDGSGILRAAIAQGKAHGALGMGIGSRVIRDRLRDRPAFQSAIAAASEGRFIPVPGGVLICRADGAAIGAVGVSGDASDKDEYAAIAGVRAAGMVPHPETPAENWRDAGL</sequence>
<dbReference type="RefSeq" id="WP_168034370.1">
    <property type="nucleotide sequence ID" value="NZ_JAAVNE010000050.1"/>
</dbReference>
<dbReference type="Gene3D" id="3.30.450.150">
    <property type="entry name" value="Haem-degrading domain"/>
    <property type="match status" value="1"/>
</dbReference>
<comment type="caution">
    <text evidence="1">The sequence shown here is derived from an EMBL/GenBank/DDBJ whole genome shotgun (WGS) entry which is preliminary data.</text>
</comment>